<sequence>MFAIIESGGKQFKVVEGQTILVDLLEEPQDNKVTFENVLLVSKDDEVLVGKPVVENATVEGEYVREEKGKKIDVFKMKRRKSTKKRTGHRQHYSMVKIVKIDVAGGAAKKTVATKAVVSSEE</sequence>
<dbReference type="GO" id="GO:0003735">
    <property type="term" value="F:structural constituent of ribosome"/>
    <property type="evidence" value="ECO:0007669"/>
    <property type="project" value="InterPro"/>
</dbReference>
<dbReference type="InterPro" id="IPR001787">
    <property type="entry name" value="Ribosomal_bL21"/>
</dbReference>
<protein>
    <recommendedName>
        <fullName evidence="6">Large ribosomal subunit protein bL21</fullName>
    </recommendedName>
</protein>
<comment type="subunit">
    <text evidence="6">Part of the 50S ribosomal subunit. Contacts protein L20.</text>
</comment>
<dbReference type="PANTHER" id="PTHR21349">
    <property type="entry name" value="50S RIBOSOMAL PROTEIN L21"/>
    <property type="match status" value="1"/>
</dbReference>
<evidence type="ECO:0000313" key="8">
    <source>
        <dbReference type="EMBL" id="RJP61342.1"/>
    </source>
</evidence>
<keyword evidence="5 6" id="KW-0687">Ribonucleoprotein</keyword>
<comment type="similarity">
    <text evidence="1 6 7">Belongs to the bacterial ribosomal protein bL21 family.</text>
</comment>
<dbReference type="HAMAP" id="MF_01363">
    <property type="entry name" value="Ribosomal_bL21"/>
    <property type="match status" value="1"/>
</dbReference>
<keyword evidence="4 6" id="KW-0689">Ribosomal protein</keyword>
<dbReference type="GO" id="GO:0006412">
    <property type="term" value="P:translation"/>
    <property type="evidence" value="ECO:0007669"/>
    <property type="project" value="UniProtKB-UniRule"/>
</dbReference>
<dbReference type="InterPro" id="IPR036164">
    <property type="entry name" value="bL21-like_sf"/>
</dbReference>
<dbReference type="Pfam" id="PF00829">
    <property type="entry name" value="Ribosomal_L21p"/>
    <property type="match status" value="1"/>
</dbReference>
<dbReference type="SUPFAM" id="SSF141091">
    <property type="entry name" value="L21p-like"/>
    <property type="match status" value="1"/>
</dbReference>
<evidence type="ECO:0000256" key="4">
    <source>
        <dbReference type="ARBA" id="ARBA00022980"/>
    </source>
</evidence>
<evidence type="ECO:0000313" key="9">
    <source>
        <dbReference type="Proteomes" id="UP000266426"/>
    </source>
</evidence>
<dbReference type="PROSITE" id="PS01169">
    <property type="entry name" value="RIBOSOMAL_L21"/>
    <property type="match status" value="1"/>
</dbReference>
<evidence type="ECO:0000256" key="1">
    <source>
        <dbReference type="ARBA" id="ARBA00008563"/>
    </source>
</evidence>
<proteinExistence type="inferred from homology"/>
<reference evidence="8 9" key="1">
    <citation type="journal article" date="2017" name="ISME J.">
        <title>Energy and carbon metabolisms in a deep terrestrial subsurface fluid microbial community.</title>
        <authorList>
            <person name="Momper L."/>
            <person name="Jungbluth S.P."/>
            <person name="Lee M.D."/>
            <person name="Amend J.P."/>
        </authorList>
    </citation>
    <scope>NUCLEOTIDE SEQUENCE [LARGE SCALE GENOMIC DNA]</scope>
    <source>
        <strain evidence="8">SURF_26</strain>
    </source>
</reference>
<dbReference type="GO" id="GO:0019843">
    <property type="term" value="F:rRNA binding"/>
    <property type="evidence" value="ECO:0007669"/>
    <property type="project" value="UniProtKB-UniRule"/>
</dbReference>
<evidence type="ECO:0000256" key="3">
    <source>
        <dbReference type="ARBA" id="ARBA00022884"/>
    </source>
</evidence>
<comment type="caution">
    <text evidence="8">The sequence shown here is derived from an EMBL/GenBank/DDBJ whole genome shotgun (WGS) entry which is preliminary data.</text>
</comment>
<dbReference type="InterPro" id="IPR028909">
    <property type="entry name" value="bL21-like"/>
</dbReference>
<evidence type="ECO:0000256" key="7">
    <source>
        <dbReference type="RuleBase" id="RU000562"/>
    </source>
</evidence>
<dbReference type="Proteomes" id="UP000266426">
    <property type="component" value="Unassembled WGS sequence"/>
</dbReference>
<dbReference type="GO" id="GO:0005737">
    <property type="term" value="C:cytoplasm"/>
    <property type="evidence" value="ECO:0007669"/>
    <property type="project" value="UniProtKB-ARBA"/>
</dbReference>
<dbReference type="GO" id="GO:0005840">
    <property type="term" value="C:ribosome"/>
    <property type="evidence" value="ECO:0007669"/>
    <property type="project" value="UniProtKB-KW"/>
</dbReference>
<keyword evidence="3 6" id="KW-0694">RNA-binding</keyword>
<dbReference type="EMBL" id="QZJZ01000014">
    <property type="protein sequence ID" value="RJP61342.1"/>
    <property type="molecule type" value="Genomic_DNA"/>
</dbReference>
<name>A0A3A4R8D0_9BACT</name>
<dbReference type="PANTHER" id="PTHR21349:SF0">
    <property type="entry name" value="LARGE RIBOSOMAL SUBUNIT PROTEIN BL21M"/>
    <property type="match status" value="1"/>
</dbReference>
<gene>
    <name evidence="6 8" type="primary">rplU</name>
    <name evidence="8" type="ORF">C4541_02240</name>
</gene>
<dbReference type="NCBIfam" id="TIGR00061">
    <property type="entry name" value="L21"/>
    <property type="match status" value="1"/>
</dbReference>
<accession>A0A3A4R8D0</accession>
<evidence type="ECO:0000256" key="5">
    <source>
        <dbReference type="ARBA" id="ARBA00023274"/>
    </source>
</evidence>
<keyword evidence="2 6" id="KW-0699">rRNA-binding</keyword>
<dbReference type="GO" id="GO:1990904">
    <property type="term" value="C:ribonucleoprotein complex"/>
    <property type="evidence" value="ECO:0007669"/>
    <property type="project" value="UniProtKB-KW"/>
</dbReference>
<dbReference type="AlphaFoldDB" id="A0A3A4R8D0"/>
<evidence type="ECO:0000256" key="2">
    <source>
        <dbReference type="ARBA" id="ARBA00022730"/>
    </source>
</evidence>
<comment type="function">
    <text evidence="6 7">This protein binds to 23S rRNA in the presence of protein L20.</text>
</comment>
<evidence type="ECO:0000256" key="6">
    <source>
        <dbReference type="HAMAP-Rule" id="MF_01363"/>
    </source>
</evidence>
<dbReference type="InterPro" id="IPR018258">
    <property type="entry name" value="Ribosomal_bL21_CS"/>
</dbReference>
<organism evidence="8 9">
    <name type="scientific">Candidatus Auribacter fodinae</name>
    <dbReference type="NCBI Taxonomy" id="2093366"/>
    <lineage>
        <taxon>Bacteria</taxon>
        <taxon>Pseudomonadati</taxon>
        <taxon>Candidatus Auribacterota</taxon>
        <taxon>Candidatus Auribacteria</taxon>
        <taxon>Candidatus Auribacterales</taxon>
        <taxon>Candidatus Auribacteraceae</taxon>
        <taxon>Candidatus Auribacter</taxon>
    </lineage>
</organism>